<evidence type="ECO:0000313" key="2">
    <source>
        <dbReference type="EMBL" id="GFH02794.1"/>
    </source>
</evidence>
<reference evidence="2 3" key="1">
    <citation type="journal article" date="2019" name="Emerg. Microbes Infect.">
        <title>Comprehensive subspecies identification of 175 nontuberculous mycobacteria species based on 7547 genomic profiles.</title>
        <authorList>
            <person name="Matsumoto Y."/>
            <person name="Kinjo T."/>
            <person name="Motooka D."/>
            <person name="Nabeya D."/>
            <person name="Jung N."/>
            <person name="Uechi K."/>
            <person name="Horii T."/>
            <person name="Iida T."/>
            <person name="Fujita J."/>
            <person name="Nakamura S."/>
        </authorList>
    </citation>
    <scope>NUCLEOTIDE SEQUENCE [LARGE SCALE GENOMIC DNA]</scope>
    <source>
        <strain evidence="2 3">JCM 30996</strain>
    </source>
</reference>
<name>A0A7I9ZP41_9MYCO</name>
<feature type="domain" description="DNA primase/polymerase bifunctional N-terminal" evidence="1">
    <location>
        <begin position="7"/>
        <end position="175"/>
    </location>
</feature>
<protein>
    <recommendedName>
        <fullName evidence="1">DNA primase/polymerase bifunctional N-terminal domain-containing protein</fullName>
    </recommendedName>
</protein>
<dbReference type="SUPFAM" id="SSF56747">
    <property type="entry name" value="Prim-pol domain"/>
    <property type="match status" value="1"/>
</dbReference>
<proteinExistence type="predicted"/>
<dbReference type="AlphaFoldDB" id="A0A7I9ZP41"/>
<organism evidence="2 3">
    <name type="scientific">Mycolicibacterium hippocampi</name>
    <dbReference type="NCBI Taxonomy" id="659824"/>
    <lineage>
        <taxon>Bacteria</taxon>
        <taxon>Bacillati</taxon>
        <taxon>Actinomycetota</taxon>
        <taxon>Actinomycetes</taxon>
        <taxon>Mycobacteriales</taxon>
        <taxon>Mycobacteriaceae</taxon>
        <taxon>Mycolicibacterium</taxon>
    </lineage>
</organism>
<sequence length="300" mass="32379">MNMSAIAIEYAVNGWAVFPLRGKAPAYKQIHPEGLERQTCKGQCGRIGHGLYDATTDAERVAELWSGRYGDCNIGARVPESMFVLDVDDLDGLAELESSYGVLPATLTTISGRAAGGRHLYFRRPQGKLSHRRLPKGLEIKTSTGYTVQAPSIHPDTGTRYERIDAPVAAPPSWLVALLRPLVPANICQTKPLYGLRGGPSIADEFAVKASWATILGVHGWQCLDADPDGDGARWLHPAATSKCSATIRNGCLFVYSPNTAFDVTEPGNPSGYTKFRAYAVLDHGGDMRAAARALQGVRQ</sequence>
<gene>
    <name evidence="2" type="ORF">MHIP_32770</name>
</gene>
<accession>A0A7I9ZP41</accession>
<dbReference type="InterPro" id="IPR015330">
    <property type="entry name" value="DNA_primase/pol_bifunc_N"/>
</dbReference>
<evidence type="ECO:0000259" key="1">
    <source>
        <dbReference type="SMART" id="SM00943"/>
    </source>
</evidence>
<keyword evidence="3" id="KW-1185">Reference proteome</keyword>
<dbReference type="CDD" id="cd04859">
    <property type="entry name" value="Prim_Pol"/>
    <property type="match status" value="1"/>
</dbReference>
<comment type="caution">
    <text evidence="2">The sequence shown here is derived from an EMBL/GenBank/DDBJ whole genome shotgun (WGS) entry which is preliminary data.</text>
</comment>
<dbReference type="Pfam" id="PF09250">
    <property type="entry name" value="Prim-Pol"/>
    <property type="match status" value="1"/>
</dbReference>
<dbReference type="EMBL" id="BLLB01000002">
    <property type="protein sequence ID" value="GFH02794.1"/>
    <property type="molecule type" value="Genomic_DNA"/>
</dbReference>
<dbReference type="Proteomes" id="UP000465304">
    <property type="component" value="Unassembled WGS sequence"/>
</dbReference>
<evidence type="ECO:0000313" key="3">
    <source>
        <dbReference type="Proteomes" id="UP000465304"/>
    </source>
</evidence>
<dbReference type="SMART" id="SM00943">
    <property type="entry name" value="Prim-Pol"/>
    <property type="match status" value="1"/>
</dbReference>